<evidence type="ECO:0000313" key="2">
    <source>
        <dbReference type="EMBL" id="CAI8601071.1"/>
    </source>
</evidence>
<evidence type="ECO:0000256" key="1">
    <source>
        <dbReference type="SAM" id="MobiDB-lite"/>
    </source>
</evidence>
<feature type="compositionally biased region" description="Acidic residues" evidence="1">
    <location>
        <begin position="68"/>
        <end position="79"/>
    </location>
</feature>
<feature type="region of interest" description="Disordered" evidence="1">
    <location>
        <begin position="1"/>
        <end position="34"/>
    </location>
</feature>
<gene>
    <name evidence="2" type="ORF">VFH_II254560</name>
</gene>
<proteinExistence type="predicted"/>
<feature type="compositionally biased region" description="Basic and acidic residues" evidence="1">
    <location>
        <begin position="1"/>
        <end position="17"/>
    </location>
</feature>
<sequence>MERNKEDESGMEKKESEMVIYKGSLRDSSVEEPDVSLADDLNDVVNNNVDILNDVIEKSIDPNPTANNDEEPANDENRDEVEKQNCEEVSGEDGVQNNMENETEETSLEEQKMLKDVKDNQSHILETKSPMHQDNENTFSEKNATQDDENMVNTIVEDDIGKFVTNNVDANIENVDVETLSTPTNNKKKKCEKKSKKKANKKNNILKLKRPP</sequence>
<feature type="compositionally biased region" description="Basic residues" evidence="1">
    <location>
        <begin position="186"/>
        <end position="201"/>
    </location>
</feature>
<organism evidence="2 3">
    <name type="scientific">Vicia faba</name>
    <name type="common">Broad bean</name>
    <name type="synonym">Faba vulgaris</name>
    <dbReference type="NCBI Taxonomy" id="3906"/>
    <lineage>
        <taxon>Eukaryota</taxon>
        <taxon>Viridiplantae</taxon>
        <taxon>Streptophyta</taxon>
        <taxon>Embryophyta</taxon>
        <taxon>Tracheophyta</taxon>
        <taxon>Spermatophyta</taxon>
        <taxon>Magnoliopsida</taxon>
        <taxon>eudicotyledons</taxon>
        <taxon>Gunneridae</taxon>
        <taxon>Pentapetalae</taxon>
        <taxon>rosids</taxon>
        <taxon>fabids</taxon>
        <taxon>Fabales</taxon>
        <taxon>Fabaceae</taxon>
        <taxon>Papilionoideae</taxon>
        <taxon>50 kb inversion clade</taxon>
        <taxon>NPAAA clade</taxon>
        <taxon>Hologalegina</taxon>
        <taxon>IRL clade</taxon>
        <taxon>Fabeae</taxon>
        <taxon>Vicia</taxon>
    </lineage>
</organism>
<accession>A0AAV0ZTV4</accession>
<protein>
    <submittedName>
        <fullName evidence="2">Uncharacterized protein</fullName>
    </submittedName>
</protein>
<dbReference type="Proteomes" id="UP001157006">
    <property type="component" value="Chromosome 2"/>
</dbReference>
<dbReference type="EMBL" id="OX451737">
    <property type="protein sequence ID" value="CAI8601071.1"/>
    <property type="molecule type" value="Genomic_DNA"/>
</dbReference>
<feature type="compositionally biased region" description="Basic and acidic residues" evidence="1">
    <location>
        <begin position="126"/>
        <end position="135"/>
    </location>
</feature>
<keyword evidence="3" id="KW-1185">Reference proteome</keyword>
<dbReference type="AlphaFoldDB" id="A0AAV0ZTV4"/>
<feature type="region of interest" description="Disordered" evidence="1">
    <location>
        <begin position="55"/>
        <end position="109"/>
    </location>
</feature>
<feature type="region of interest" description="Disordered" evidence="1">
    <location>
        <begin position="176"/>
        <end position="212"/>
    </location>
</feature>
<evidence type="ECO:0000313" key="3">
    <source>
        <dbReference type="Proteomes" id="UP001157006"/>
    </source>
</evidence>
<feature type="region of interest" description="Disordered" evidence="1">
    <location>
        <begin position="126"/>
        <end position="149"/>
    </location>
</feature>
<reference evidence="2 3" key="1">
    <citation type="submission" date="2023-01" db="EMBL/GenBank/DDBJ databases">
        <authorList>
            <person name="Kreplak J."/>
        </authorList>
    </citation>
    <scope>NUCLEOTIDE SEQUENCE [LARGE SCALE GENOMIC DNA]</scope>
</reference>
<name>A0AAV0ZTV4_VICFA</name>